<keyword evidence="1" id="KW-0472">Membrane</keyword>
<organism evidence="3 4">
    <name type="scientific">Salipaludibacillus aurantiacus</name>
    <dbReference type="NCBI Taxonomy" id="1601833"/>
    <lineage>
        <taxon>Bacteria</taxon>
        <taxon>Bacillati</taxon>
        <taxon>Bacillota</taxon>
        <taxon>Bacilli</taxon>
        <taxon>Bacillales</taxon>
        <taxon>Bacillaceae</taxon>
    </lineage>
</organism>
<proteinExistence type="predicted"/>
<protein>
    <recommendedName>
        <fullName evidence="2">Cytoskeleton protein RodZ-like C-terminal domain-containing protein</fullName>
    </recommendedName>
</protein>
<evidence type="ECO:0000259" key="2">
    <source>
        <dbReference type="Pfam" id="PF13464"/>
    </source>
</evidence>
<gene>
    <name evidence="3" type="ORF">SAMN05518684_12528</name>
</gene>
<evidence type="ECO:0000256" key="1">
    <source>
        <dbReference type="SAM" id="Phobius"/>
    </source>
</evidence>
<sequence length="175" mass="19783">MWKLFKLVYPVAVIILFIGFIAGFKHEDTLTQEESREIDRLLKAKAVAEETDAADSGEDQATEPVLTALSTEKNTVRFSYSQFEKAVVTLQSDDELWFEIIDAATEEQIDEGLWSEGEQKEWDLTDYEEVYFQLGNPAAADLKINEEPLSNDEAGYVYIQFGDEEVDDGELAASH</sequence>
<keyword evidence="1" id="KW-0812">Transmembrane</keyword>
<dbReference type="InterPro" id="IPR058890">
    <property type="entry name" value="YwtC-like"/>
</dbReference>
<feature type="domain" description="Cytoskeleton protein RodZ-like C-terminal" evidence="2">
    <location>
        <begin position="90"/>
        <end position="150"/>
    </location>
</feature>
<dbReference type="InterPro" id="IPR025194">
    <property type="entry name" value="RodZ-like_C"/>
</dbReference>
<dbReference type="Proteomes" id="UP000198571">
    <property type="component" value="Unassembled WGS sequence"/>
</dbReference>
<dbReference type="RefSeq" id="WP_093055939.1">
    <property type="nucleotide sequence ID" value="NZ_FOGT01000025.1"/>
</dbReference>
<feature type="transmembrane region" description="Helical" evidence="1">
    <location>
        <begin position="7"/>
        <end position="24"/>
    </location>
</feature>
<dbReference type="Pfam" id="PF26359">
    <property type="entry name" value="YwtC"/>
    <property type="match status" value="1"/>
</dbReference>
<dbReference type="OrthoDB" id="9858616at2"/>
<dbReference type="EMBL" id="FOGT01000025">
    <property type="protein sequence ID" value="SES41332.1"/>
    <property type="molecule type" value="Genomic_DNA"/>
</dbReference>
<name>A0A1H9X5A7_9BACI</name>
<evidence type="ECO:0000313" key="3">
    <source>
        <dbReference type="EMBL" id="SES41332.1"/>
    </source>
</evidence>
<keyword evidence="1" id="KW-1133">Transmembrane helix</keyword>
<dbReference type="Pfam" id="PF13464">
    <property type="entry name" value="RodZ_C"/>
    <property type="match status" value="1"/>
</dbReference>
<dbReference type="STRING" id="1601833.SAMN05518684_12528"/>
<dbReference type="AlphaFoldDB" id="A0A1H9X5A7"/>
<evidence type="ECO:0000313" key="4">
    <source>
        <dbReference type="Proteomes" id="UP000198571"/>
    </source>
</evidence>
<reference evidence="4" key="1">
    <citation type="submission" date="2016-10" db="EMBL/GenBank/DDBJ databases">
        <authorList>
            <person name="Varghese N."/>
            <person name="Submissions S."/>
        </authorList>
    </citation>
    <scope>NUCLEOTIDE SEQUENCE [LARGE SCALE GENOMIC DNA]</scope>
    <source>
        <strain evidence="4">S9</strain>
    </source>
</reference>
<accession>A0A1H9X5A7</accession>
<keyword evidence="4" id="KW-1185">Reference proteome</keyword>